<comment type="subunit">
    <text evidence="6">The basal body constitutes a major portion of the flagellar organelle and consists of a number of rings mounted on a central rod.</text>
</comment>
<evidence type="ECO:0000256" key="1">
    <source>
        <dbReference type="ARBA" id="ARBA00004117"/>
    </source>
</evidence>
<name>Q1N305_9GAMM</name>
<dbReference type="PANTHER" id="PTHR30435:SF12">
    <property type="entry name" value="FLAGELLAR BASAL BODY ROD PROTEIN FLGB"/>
    <property type="match status" value="1"/>
</dbReference>
<dbReference type="GO" id="GO:0030694">
    <property type="term" value="C:bacterial-type flagellum basal body, rod"/>
    <property type="evidence" value="ECO:0007669"/>
    <property type="project" value="InterPro"/>
</dbReference>
<reference evidence="8 9" key="1">
    <citation type="submission" date="2006-03" db="EMBL/GenBank/DDBJ databases">
        <authorList>
            <person name="Pinhassi J."/>
            <person name="Pedros-Alio C."/>
            <person name="Ferriera S."/>
            <person name="Johnson J."/>
            <person name="Kravitz S."/>
            <person name="Halpern A."/>
            <person name="Remington K."/>
            <person name="Beeson K."/>
            <person name="Tran B."/>
            <person name="Rogers Y.-H."/>
            <person name="Friedman R."/>
            <person name="Venter J.C."/>
        </authorList>
    </citation>
    <scope>NUCLEOTIDE SEQUENCE [LARGE SCALE GENOMIC DNA]</scope>
    <source>
        <strain evidence="8 9">RED65</strain>
    </source>
</reference>
<comment type="function">
    <text evidence="5 6">Structural component of flagellum, the bacterial motility apparatus. Part of the rod structure of flagellar basal body.</text>
</comment>
<keyword evidence="4 6" id="KW-0975">Bacterial flagellum</keyword>
<accession>Q1N305</accession>
<protein>
    <recommendedName>
        <fullName evidence="3 6">Flagellar basal body rod protein FlgB</fullName>
    </recommendedName>
</protein>
<dbReference type="AlphaFoldDB" id="Q1N305"/>
<evidence type="ECO:0000256" key="6">
    <source>
        <dbReference type="PIRNR" id="PIRNR002889"/>
    </source>
</evidence>
<dbReference type="Proteomes" id="UP000004263">
    <property type="component" value="Unassembled WGS sequence"/>
</dbReference>
<sequence>MSSISFDNALNIYPKTTQLRAARAEILANNLANADTPHYKARDIDFNAMLDGAMSSRSIGMEKTHKAHISGNQSVDDSLKYRNPYQPAIDGNTVDTQMEQSFYTENALRYNVSFEFLNSGFKGMKNALKSQ</sequence>
<dbReference type="InterPro" id="IPR006300">
    <property type="entry name" value="FlgB"/>
</dbReference>
<dbReference type="Pfam" id="PF00460">
    <property type="entry name" value="Flg_bb_rod"/>
    <property type="match status" value="1"/>
</dbReference>
<dbReference type="PROSITE" id="PS00588">
    <property type="entry name" value="FLAGELLA_BB_ROD"/>
    <property type="match status" value="1"/>
</dbReference>
<keyword evidence="8" id="KW-0966">Cell projection</keyword>
<dbReference type="EMBL" id="AAQH01000006">
    <property type="protein sequence ID" value="EAT12514.1"/>
    <property type="molecule type" value="Genomic_DNA"/>
</dbReference>
<proteinExistence type="inferred from homology"/>
<evidence type="ECO:0000256" key="3">
    <source>
        <dbReference type="ARBA" id="ARBA00014376"/>
    </source>
</evidence>
<keyword evidence="8" id="KW-0282">Flagellum</keyword>
<dbReference type="OrthoDB" id="9788334at2"/>
<evidence type="ECO:0000313" key="9">
    <source>
        <dbReference type="Proteomes" id="UP000004263"/>
    </source>
</evidence>
<dbReference type="GO" id="GO:0071978">
    <property type="term" value="P:bacterial-type flagellum-dependent swarming motility"/>
    <property type="evidence" value="ECO:0007669"/>
    <property type="project" value="TreeGrafter"/>
</dbReference>
<dbReference type="PANTHER" id="PTHR30435">
    <property type="entry name" value="FLAGELLAR PROTEIN"/>
    <property type="match status" value="1"/>
</dbReference>
<comment type="similarity">
    <text evidence="2 6">Belongs to the flagella basal body rod proteins family.</text>
</comment>
<organism evidence="8 9">
    <name type="scientific">Bermanella marisrubri</name>
    <dbReference type="NCBI Taxonomy" id="207949"/>
    <lineage>
        <taxon>Bacteria</taxon>
        <taxon>Pseudomonadati</taxon>
        <taxon>Pseudomonadota</taxon>
        <taxon>Gammaproteobacteria</taxon>
        <taxon>Oceanospirillales</taxon>
        <taxon>Oceanospirillaceae</taxon>
        <taxon>Bermanella</taxon>
    </lineage>
</organism>
<evidence type="ECO:0000256" key="4">
    <source>
        <dbReference type="ARBA" id="ARBA00023143"/>
    </source>
</evidence>
<feature type="domain" description="Flagellar basal body rod protein N-terminal" evidence="7">
    <location>
        <begin position="19"/>
        <end position="40"/>
    </location>
</feature>
<evidence type="ECO:0000256" key="5">
    <source>
        <dbReference type="ARBA" id="ARBA00024934"/>
    </source>
</evidence>
<keyword evidence="9" id="KW-1185">Reference proteome</keyword>
<dbReference type="InterPro" id="IPR019776">
    <property type="entry name" value="Flagellar_basal_body_rod_CS"/>
</dbReference>
<comment type="caution">
    <text evidence="8">The sequence shown here is derived from an EMBL/GenBank/DDBJ whole genome shotgun (WGS) entry which is preliminary data.</text>
</comment>
<evidence type="ECO:0000313" key="8">
    <source>
        <dbReference type="EMBL" id="EAT12514.1"/>
    </source>
</evidence>
<dbReference type="PIRSF" id="PIRSF002889">
    <property type="entry name" value="Rod_FlgB"/>
    <property type="match status" value="1"/>
</dbReference>
<keyword evidence="8" id="KW-0969">Cilium</keyword>
<dbReference type="HOGENOM" id="CLU_125463_1_0_6"/>
<comment type="subcellular location">
    <subcellularLocation>
        <location evidence="1 6">Bacterial flagellum basal body</location>
    </subcellularLocation>
</comment>
<dbReference type="STRING" id="207949.RED65_06453"/>
<evidence type="ECO:0000259" key="7">
    <source>
        <dbReference type="Pfam" id="PF00460"/>
    </source>
</evidence>
<dbReference type="InterPro" id="IPR001444">
    <property type="entry name" value="Flag_bb_rod_N"/>
</dbReference>
<dbReference type="NCBIfam" id="TIGR01396">
    <property type="entry name" value="FlgB"/>
    <property type="match status" value="1"/>
</dbReference>
<gene>
    <name evidence="8" type="ORF">RED65_06453</name>
</gene>
<evidence type="ECO:0000256" key="2">
    <source>
        <dbReference type="ARBA" id="ARBA00009677"/>
    </source>
</evidence>
<dbReference type="RefSeq" id="WP_007016115.1">
    <property type="nucleotide sequence ID" value="NZ_AAQH01000006.1"/>
</dbReference>